<evidence type="ECO:0008006" key="6">
    <source>
        <dbReference type="Google" id="ProtNLM"/>
    </source>
</evidence>
<accession>A0A8S1QBI0</accession>
<reference evidence="4" key="1">
    <citation type="submission" date="2021-01" db="EMBL/GenBank/DDBJ databases">
        <authorList>
            <consortium name="Genoscope - CEA"/>
            <person name="William W."/>
        </authorList>
    </citation>
    <scope>NUCLEOTIDE SEQUENCE</scope>
</reference>
<dbReference type="EMBL" id="CAJJDM010000156">
    <property type="protein sequence ID" value="CAD8112294.1"/>
    <property type="molecule type" value="Genomic_DNA"/>
</dbReference>
<proteinExistence type="predicted"/>
<keyword evidence="2 3" id="KW-0802">TPR repeat</keyword>
<dbReference type="SMART" id="SM00028">
    <property type="entry name" value="TPR"/>
    <property type="match status" value="5"/>
</dbReference>
<evidence type="ECO:0000256" key="2">
    <source>
        <dbReference type="ARBA" id="ARBA00022803"/>
    </source>
</evidence>
<evidence type="ECO:0000256" key="3">
    <source>
        <dbReference type="PROSITE-ProRule" id="PRU00339"/>
    </source>
</evidence>
<keyword evidence="5" id="KW-1185">Reference proteome</keyword>
<dbReference type="Proteomes" id="UP000688137">
    <property type="component" value="Unassembled WGS sequence"/>
</dbReference>
<dbReference type="PANTHER" id="PTHR44943">
    <property type="entry name" value="CELLULOSE SYNTHASE OPERON PROTEIN C"/>
    <property type="match status" value="1"/>
</dbReference>
<evidence type="ECO:0000313" key="4">
    <source>
        <dbReference type="EMBL" id="CAD8112294.1"/>
    </source>
</evidence>
<protein>
    <recommendedName>
        <fullName evidence="6">Tetratricopeptide repeat protein</fullName>
    </recommendedName>
</protein>
<name>A0A8S1QBI0_PARPR</name>
<comment type="caution">
    <text evidence="4">The sequence shown here is derived from an EMBL/GenBank/DDBJ whole genome shotgun (WGS) entry which is preliminary data.</text>
</comment>
<dbReference type="OMA" id="SLQCKAQ"/>
<gene>
    <name evidence="4" type="ORF">PPRIM_AZ9-3.1.T1510003</name>
</gene>
<evidence type="ECO:0000313" key="5">
    <source>
        <dbReference type="Proteomes" id="UP000688137"/>
    </source>
</evidence>
<dbReference type="Pfam" id="PF12895">
    <property type="entry name" value="ANAPC3"/>
    <property type="match status" value="1"/>
</dbReference>
<dbReference type="InterPro" id="IPR019734">
    <property type="entry name" value="TPR_rpt"/>
</dbReference>
<keyword evidence="1" id="KW-0677">Repeat</keyword>
<dbReference type="PANTHER" id="PTHR44943:SF4">
    <property type="entry name" value="TPR REPEAT-CONTAINING PROTEIN MJ0798"/>
    <property type="match status" value="1"/>
</dbReference>
<evidence type="ECO:0000256" key="1">
    <source>
        <dbReference type="ARBA" id="ARBA00022737"/>
    </source>
</evidence>
<dbReference type="InterPro" id="IPR051685">
    <property type="entry name" value="Ycf3/AcsC/BcsC/TPR_MFPF"/>
</dbReference>
<organism evidence="4 5">
    <name type="scientific">Paramecium primaurelia</name>
    <dbReference type="NCBI Taxonomy" id="5886"/>
    <lineage>
        <taxon>Eukaryota</taxon>
        <taxon>Sar</taxon>
        <taxon>Alveolata</taxon>
        <taxon>Ciliophora</taxon>
        <taxon>Intramacronucleata</taxon>
        <taxon>Oligohymenophorea</taxon>
        <taxon>Peniculida</taxon>
        <taxon>Parameciidae</taxon>
        <taxon>Paramecium</taxon>
    </lineage>
</organism>
<dbReference type="PROSITE" id="PS50005">
    <property type="entry name" value="TPR"/>
    <property type="match status" value="1"/>
</dbReference>
<dbReference type="AlphaFoldDB" id="A0A8S1QBI0"/>
<feature type="repeat" description="TPR" evidence="3">
    <location>
        <begin position="307"/>
        <end position="340"/>
    </location>
</feature>
<sequence>MNKINDAIIKCPNSDHVNDVKLVCFNESCKANRLQCIQCIQNGNHVTHLQHQQDLSFMFDHIQNIDKQCEDLISNLNKQMDIAYQQFYLLIGGIRSKYQKSEQQVFNLDSKQMDSFFAESIGFKSFEQTNLILIKQSIQDFQNSIEKLLFDLKLSELNYYQISNLDINKSEELFKIGYKLYQDDDNYKEAIKILDQSLIFNPKHSLSLWCKAECLKMLGQYNEAIILADKALQVDPKHCYSLQCKAQSLRMIDQYSEAIIWADKALQIDPKDCLSLCTKSNSLRLLKMFKQSMQVVEQSLQINPNHLDSLWTKGACLQDQNQYQEALIFYEKALKIIPNNQWTKDRKDECLNALKKK</sequence>